<name>A0A9X2LJW9_9ACTN</name>
<accession>A0A9X2LJW9</accession>
<evidence type="ECO:0000313" key="1">
    <source>
        <dbReference type="EMBL" id="MCQ8772548.1"/>
    </source>
</evidence>
<gene>
    <name evidence="1" type="ORF">NQU55_22655</name>
</gene>
<sequence>MDTRTERLGQVMGHEGPRLQLRPPAGGREWEVEPAGVRAATEVELMIAKVRQANAASRWGK</sequence>
<comment type="caution">
    <text evidence="1">The sequence shown here is derived from an EMBL/GenBank/DDBJ whole genome shotgun (WGS) entry which is preliminary data.</text>
</comment>
<protein>
    <submittedName>
        <fullName evidence="1">Uncharacterized protein</fullName>
    </submittedName>
</protein>
<organism evidence="1 2">
    <name type="scientific">Streptomyces telluris</name>
    <dbReference type="NCBI Taxonomy" id="2720021"/>
    <lineage>
        <taxon>Bacteria</taxon>
        <taxon>Bacillati</taxon>
        <taxon>Actinomycetota</taxon>
        <taxon>Actinomycetes</taxon>
        <taxon>Kitasatosporales</taxon>
        <taxon>Streptomycetaceae</taxon>
        <taxon>Streptomyces</taxon>
    </lineage>
</organism>
<dbReference type="AlphaFoldDB" id="A0A9X2LJW9"/>
<evidence type="ECO:0000313" key="2">
    <source>
        <dbReference type="Proteomes" id="UP001142374"/>
    </source>
</evidence>
<keyword evidence="2" id="KW-1185">Reference proteome</keyword>
<dbReference type="Proteomes" id="UP001142374">
    <property type="component" value="Unassembled WGS sequence"/>
</dbReference>
<reference evidence="1" key="1">
    <citation type="submission" date="2022-06" db="EMBL/GenBank/DDBJ databases">
        <title>WGS of actinobacteria.</title>
        <authorList>
            <person name="Thawai C."/>
        </authorList>
    </citation>
    <scope>NUCLEOTIDE SEQUENCE</scope>
    <source>
        <strain evidence="1">AA8</strain>
    </source>
</reference>
<proteinExistence type="predicted"/>
<dbReference type="EMBL" id="JANIID010000022">
    <property type="protein sequence ID" value="MCQ8772548.1"/>
    <property type="molecule type" value="Genomic_DNA"/>
</dbReference>